<keyword evidence="6" id="KW-1185">Reference proteome</keyword>
<dbReference type="Pfam" id="PF10557">
    <property type="entry name" value="Cullin_Nedd8"/>
    <property type="match status" value="1"/>
</dbReference>
<dbReference type="InterPro" id="IPR036317">
    <property type="entry name" value="Cullin_homology_sf"/>
</dbReference>
<organism evidence="5 6">
    <name type="scientific">Dimargaris verticillata</name>
    <dbReference type="NCBI Taxonomy" id="2761393"/>
    <lineage>
        <taxon>Eukaryota</taxon>
        <taxon>Fungi</taxon>
        <taxon>Fungi incertae sedis</taxon>
        <taxon>Zoopagomycota</taxon>
        <taxon>Kickxellomycotina</taxon>
        <taxon>Dimargaritomycetes</taxon>
        <taxon>Dimargaritales</taxon>
        <taxon>Dimargaritaceae</taxon>
        <taxon>Dimargaris</taxon>
    </lineage>
</organism>
<dbReference type="PROSITE" id="PS50069">
    <property type="entry name" value="CULLIN_2"/>
    <property type="match status" value="1"/>
</dbReference>
<protein>
    <recommendedName>
        <fullName evidence="4">Cullin family profile domain-containing protein</fullName>
    </recommendedName>
</protein>
<dbReference type="SMART" id="SM00884">
    <property type="entry name" value="Cullin_Nedd8"/>
    <property type="match status" value="1"/>
</dbReference>
<dbReference type="SUPFAM" id="SSF46785">
    <property type="entry name" value="Winged helix' DNA-binding domain"/>
    <property type="match status" value="1"/>
</dbReference>
<evidence type="ECO:0000256" key="2">
    <source>
        <dbReference type="ARBA" id="ARBA00022843"/>
    </source>
</evidence>
<evidence type="ECO:0000256" key="3">
    <source>
        <dbReference type="PROSITE-ProRule" id="PRU00330"/>
    </source>
</evidence>
<reference evidence="5" key="1">
    <citation type="submission" date="2022-07" db="EMBL/GenBank/DDBJ databases">
        <title>Phylogenomic reconstructions and comparative analyses of Kickxellomycotina fungi.</title>
        <authorList>
            <person name="Reynolds N.K."/>
            <person name="Stajich J.E."/>
            <person name="Barry K."/>
            <person name="Grigoriev I.V."/>
            <person name="Crous P."/>
            <person name="Smith M.E."/>
        </authorList>
    </citation>
    <scope>NUCLEOTIDE SEQUENCE</scope>
    <source>
        <strain evidence="5">RSA 567</strain>
    </source>
</reference>
<dbReference type="Proteomes" id="UP001151582">
    <property type="component" value="Unassembled WGS sequence"/>
</dbReference>
<dbReference type="Gene3D" id="1.10.10.10">
    <property type="entry name" value="Winged helix-like DNA-binding domain superfamily/Winged helix DNA-binding domain"/>
    <property type="match status" value="1"/>
</dbReference>
<dbReference type="GO" id="GO:0031625">
    <property type="term" value="F:ubiquitin protein ligase binding"/>
    <property type="evidence" value="ECO:0007669"/>
    <property type="project" value="InterPro"/>
</dbReference>
<dbReference type="Gene3D" id="3.30.230.130">
    <property type="entry name" value="Cullin, Chain C, Domain 2"/>
    <property type="match status" value="1"/>
</dbReference>
<dbReference type="SUPFAM" id="SSF75632">
    <property type="entry name" value="Cullin homology domain"/>
    <property type="match status" value="1"/>
</dbReference>
<dbReference type="InterPro" id="IPR036390">
    <property type="entry name" value="WH_DNA-bd_sf"/>
</dbReference>
<dbReference type="SMART" id="SM00182">
    <property type="entry name" value="CULLIN"/>
    <property type="match status" value="1"/>
</dbReference>
<keyword evidence="2" id="KW-0832">Ubl conjugation</keyword>
<dbReference type="InterPro" id="IPR019559">
    <property type="entry name" value="Cullin_neddylation_domain"/>
</dbReference>
<dbReference type="PANTHER" id="PTHR11932">
    <property type="entry name" value="CULLIN"/>
    <property type="match status" value="1"/>
</dbReference>
<sequence>MGWSVCGVEYTGNLQQMLHDMAVSKTFSQEYQTWAAQPTALNSASSKDRLKAQSLILSARSWPLSSHQHDAFSLPTGLGRSQQQLEEFYGQKHNGRKLTWLWQFGRVDVKLLYLNRPYEANVSLYQWAVLSLFEGTADSCAKAFNVVCKATGLTHAQLVLAVRALVASGLLLTTVLESEWDEQTLVQLNMQYSSKRYKIRIAASPMFGTAADSTTTASQDTADTVTRAVLEDRRLYLQSVIVRIMKTRRRLNHAQLVHQVIQIAQTRFSPNIVAIKKCIEQLLHKEYIARADDNRDVYIYVA</sequence>
<dbReference type="InterPro" id="IPR059120">
    <property type="entry name" value="Cullin-like_AB"/>
</dbReference>
<keyword evidence="1" id="KW-1017">Isopeptide bond</keyword>
<dbReference type="InterPro" id="IPR036388">
    <property type="entry name" value="WH-like_DNA-bd_sf"/>
</dbReference>
<feature type="domain" description="Cullin family profile" evidence="4">
    <location>
        <begin position="4"/>
        <end position="166"/>
    </location>
</feature>
<dbReference type="EMBL" id="JANBQB010000637">
    <property type="protein sequence ID" value="KAJ1974560.1"/>
    <property type="molecule type" value="Genomic_DNA"/>
</dbReference>
<comment type="caution">
    <text evidence="5">The sequence shown here is derived from an EMBL/GenBank/DDBJ whole genome shotgun (WGS) entry which is preliminary data.</text>
</comment>
<dbReference type="OrthoDB" id="27073at2759"/>
<evidence type="ECO:0000259" key="4">
    <source>
        <dbReference type="PROSITE" id="PS50069"/>
    </source>
</evidence>
<dbReference type="FunFam" id="1.10.10.10:FF:000014">
    <property type="entry name" value="Cullin 1"/>
    <property type="match status" value="1"/>
</dbReference>
<dbReference type="Pfam" id="PF26557">
    <property type="entry name" value="Cullin_AB"/>
    <property type="match status" value="1"/>
</dbReference>
<evidence type="ECO:0000313" key="5">
    <source>
        <dbReference type="EMBL" id="KAJ1974560.1"/>
    </source>
</evidence>
<dbReference type="GO" id="GO:0006511">
    <property type="term" value="P:ubiquitin-dependent protein catabolic process"/>
    <property type="evidence" value="ECO:0007669"/>
    <property type="project" value="InterPro"/>
</dbReference>
<evidence type="ECO:0000313" key="6">
    <source>
        <dbReference type="Proteomes" id="UP001151582"/>
    </source>
</evidence>
<dbReference type="InterPro" id="IPR016158">
    <property type="entry name" value="Cullin_homology"/>
</dbReference>
<evidence type="ECO:0000256" key="1">
    <source>
        <dbReference type="ARBA" id="ARBA00022499"/>
    </source>
</evidence>
<accession>A0A9W8EBZ4</accession>
<proteinExistence type="inferred from homology"/>
<name>A0A9W8EBZ4_9FUNG</name>
<gene>
    <name evidence="5" type="ORF">H4R34_004674</name>
</gene>
<dbReference type="InterPro" id="IPR045093">
    <property type="entry name" value="Cullin"/>
</dbReference>
<dbReference type="AlphaFoldDB" id="A0A9W8EBZ4"/>
<comment type="similarity">
    <text evidence="3">Belongs to the cullin family.</text>
</comment>